<protein>
    <submittedName>
        <fullName evidence="2">Uncharacterized protein</fullName>
    </submittedName>
</protein>
<feature type="region of interest" description="Disordered" evidence="1">
    <location>
        <begin position="1"/>
        <end position="46"/>
    </location>
</feature>
<proteinExistence type="predicted"/>
<feature type="region of interest" description="Disordered" evidence="1">
    <location>
        <begin position="79"/>
        <end position="128"/>
    </location>
</feature>
<name>A0AAN8Y5Q1_SOLBU</name>
<feature type="compositionally biased region" description="Basic and acidic residues" evidence="1">
    <location>
        <begin position="81"/>
        <end position="96"/>
    </location>
</feature>
<sequence length="128" mass="14580">MDIKNVEVSSSSVEHYKMHGDKQDKERQETHSDEVPTGSTDLNSTRLEKYGEVHTNYEEQINKMDKVVILGESTYIIHNTPENHDKENSSTGHEDEFSTLNSSKSVNNANKFVHCRNKDSNGTTKDNH</sequence>
<evidence type="ECO:0000313" key="3">
    <source>
        <dbReference type="Proteomes" id="UP001371456"/>
    </source>
</evidence>
<evidence type="ECO:0000256" key="1">
    <source>
        <dbReference type="SAM" id="MobiDB-lite"/>
    </source>
</evidence>
<keyword evidence="3" id="KW-1185">Reference proteome</keyword>
<evidence type="ECO:0000313" key="2">
    <source>
        <dbReference type="EMBL" id="KAK6777793.1"/>
    </source>
</evidence>
<dbReference type="EMBL" id="JBANQN010000010">
    <property type="protein sequence ID" value="KAK6777793.1"/>
    <property type="molecule type" value="Genomic_DNA"/>
</dbReference>
<feature type="compositionally biased region" description="Polar residues" evidence="1">
    <location>
        <begin position="98"/>
        <end position="110"/>
    </location>
</feature>
<comment type="caution">
    <text evidence="2">The sequence shown here is derived from an EMBL/GenBank/DDBJ whole genome shotgun (WGS) entry which is preliminary data.</text>
</comment>
<organism evidence="2 3">
    <name type="scientific">Solanum bulbocastanum</name>
    <name type="common">Wild potato</name>
    <dbReference type="NCBI Taxonomy" id="147425"/>
    <lineage>
        <taxon>Eukaryota</taxon>
        <taxon>Viridiplantae</taxon>
        <taxon>Streptophyta</taxon>
        <taxon>Embryophyta</taxon>
        <taxon>Tracheophyta</taxon>
        <taxon>Spermatophyta</taxon>
        <taxon>Magnoliopsida</taxon>
        <taxon>eudicotyledons</taxon>
        <taxon>Gunneridae</taxon>
        <taxon>Pentapetalae</taxon>
        <taxon>asterids</taxon>
        <taxon>lamiids</taxon>
        <taxon>Solanales</taxon>
        <taxon>Solanaceae</taxon>
        <taxon>Solanoideae</taxon>
        <taxon>Solaneae</taxon>
        <taxon>Solanum</taxon>
    </lineage>
</organism>
<gene>
    <name evidence="2" type="ORF">RDI58_024511</name>
</gene>
<dbReference type="AlphaFoldDB" id="A0AAN8Y5Q1"/>
<feature type="compositionally biased region" description="Basic and acidic residues" evidence="1">
    <location>
        <begin position="14"/>
        <end position="34"/>
    </location>
</feature>
<reference evidence="2 3" key="1">
    <citation type="submission" date="2024-02" db="EMBL/GenBank/DDBJ databases">
        <title>de novo genome assembly of Solanum bulbocastanum strain 11H21.</title>
        <authorList>
            <person name="Hosaka A.J."/>
        </authorList>
    </citation>
    <scope>NUCLEOTIDE SEQUENCE [LARGE SCALE GENOMIC DNA]</scope>
    <source>
        <tissue evidence="2">Young leaves</tissue>
    </source>
</reference>
<dbReference type="Proteomes" id="UP001371456">
    <property type="component" value="Unassembled WGS sequence"/>
</dbReference>
<accession>A0AAN8Y5Q1</accession>